<accession>C0CPE1</accession>
<dbReference type="Proteomes" id="UP000003100">
    <property type="component" value="Unassembled WGS sequence"/>
</dbReference>
<reference evidence="1 2" key="1">
    <citation type="submission" date="2009-01" db="EMBL/GenBank/DDBJ databases">
        <authorList>
            <person name="Fulton L."/>
            <person name="Clifton S."/>
            <person name="Fulton B."/>
            <person name="Xu J."/>
            <person name="Minx P."/>
            <person name="Pepin K.H."/>
            <person name="Johnson M."/>
            <person name="Bhonagiri V."/>
            <person name="Nash W.E."/>
            <person name="Mardis E.R."/>
            <person name="Wilson R.K."/>
        </authorList>
    </citation>
    <scope>NUCLEOTIDE SEQUENCE [LARGE SCALE GENOMIC DNA]</scope>
    <source>
        <strain evidence="2">DSM 10507 / JCM 14656 / S5a33</strain>
    </source>
</reference>
<dbReference type="HOGENOM" id="CLU_3059050_0_0_9"/>
<reference evidence="1 2" key="2">
    <citation type="submission" date="2009-02" db="EMBL/GenBank/DDBJ databases">
        <title>Draft genome sequence of Blautia hydrogenotrophica DSM 10507 (Ruminococcus hydrogenotrophicus DSM 10507).</title>
        <authorList>
            <person name="Sudarsanam P."/>
            <person name="Ley R."/>
            <person name="Guruge J."/>
            <person name="Turnbaugh P.J."/>
            <person name="Mahowald M."/>
            <person name="Liep D."/>
            <person name="Gordon J."/>
        </authorList>
    </citation>
    <scope>NUCLEOTIDE SEQUENCE [LARGE SCALE GENOMIC DNA]</scope>
    <source>
        <strain evidence="2">DSM 10507 / JCM 14656 / S5a33</strain>
    </source>
</reference>
<gene>
    <name evidence="1" type="ORF">RUMHYD_02742</name>
</gene>
<keyword evidence="2" id="KW-1185">Reference proteome</keyword>
<evidence type="ECO:0000313" key="2">
    <source>
        <dbReference type="Proteomes" id="UP000003100"/>
    </source>
</evidence>
<name>C0CPE1_BLAHS</name>
<dbReference type="AlphaFoldDB" id="C0CPE1"/>
<comment type="caution">
    <text evidence="1">The sequence shown here is derived from an EMBL/GenBank/DDBJ whole genome shotgun (WGS) entry which is preliminary data.</text>
</comment>
<dbReference type="EMBL" id="ACBZ01000151">
    <property type="protein sequence ID" value="EEG48379.1"/>
    <property type="molecule type" value="Genomic_DNA"/>
</dbReference>
<dbReference type="PATRIC" id="fig|476272.21.peg.872"/>
<sequence length="53" mass="6194">MTAASFGLDKSKKCTYDRKIKGVEKEEYICGAVREKCSWAERHFQRVQMESSF</sequence>
<evidence type="ECO:0000313" key="1">
    <source>
        <dbReference type="EMBL" id="EEG48379.1"/>
    </source>
</evidence>
<organism evidence="1 2">
    <name type="scientific">Blautia hydrogenotrophica (strain DSM 10507 / JCM 14656 / S5a33)</name>
    <name type="common">Ruminococcus hydrogenotrophicus</name>
    <dbReference type="NCBI Taxonomy" id="476272"/>
    <lineage>
        <taxon>Bacteria</taxon>
        <taxon>Bacillati</taxon>
        <taxon>Bacillota</taxon>
        <taxon>Clostridia</taxon>
        <taxon>Lachnospirales</taxon>
        <taxon>Lachnospiraceae</taxon>
        <taxon>Blautia</taxon>
    </lineage>
</organism>
<protein>
    <submittedName>
        <fullName evidence="1">Uncharacterized protein</fullName>
    </submittedName>
</protein>
<proteinExistence type="predicted"/>